<dbReference type="EMBL" id="DS995259">
    <property type="protein sequence ID" value="EDZ39562.1"/>
    <property type="molecule type" value="Genomic_DNA"/>
</dbReference>
<feature type="compositionally biased region" description="Basic residues" evidence="1">
    <location>
        <begin position="95"/>
        <end position="110"/>
    </location>
</feature>
<name>B6AM55_9BACT</name>
<organism evidence="2">
    <name type="scientific">Leptospirillum sp. Group II '5-way CG'</name>
    <dbReference type="NCBI Taxonomy" id="419541"/>
    <lineage>
        <taxon>Bacteria</taxon>
        <taxon>Pseudomonadati</taxon>
        <taxon>Nitrospirota</taxon>
        <taxon>Nitrospiria</taxon>
        <taxon>Nitrospirales</taxon>
        <taxon>Nitrospiraceae</taxon>
        <taxon>Leptospirillum</taxon>
    </lineage>
</organism>
<evidence type="ECO:0000256" key="1">
    <source>
        <dbReference type="SAM" id="MobiDB-lite"/>
    </source>
</evidence>
<feature type="region of interest" description="Disordered" evidence="1">
    <location>
        <begin position="86"/>
        <end position="110"/>
    </location>
</feature>
<sequence length="110" mass="12383">MPLSHPKKNPSTVTIDGLSGPQALREYFKPRQVLRLKEAALVLNYSYSHFFRRVQAGKLSLRIRKNEAGERYVLLDDLISYLFSPAEESTSSLTPKKRGPGRPRKVGGAK</sequence>
<dbReference type="AlphaFoldDB" id="B6AM55"/>
<reference evidence="2" key="2">
    <citation type="journal article" date="2008" name="PLoS Biol.">
        <title>Population genomic analysis of strain variation in Leptospirillum group II bacteria involved in acid mine drainage formation.</title>
        <authorList>
            <person name="Simmons S.L."/>
            <person name="Dibartolo G."/>
            <person name="Denef V.J."/>
            <person name="Goltsman D.S."/>
            <person name="Thelen M.P."/>
            <person name="Banfield J.F."/>
        </authorList>
    </citation>
    <scope>NUCLEOTIDE SEQUENCE [LARGE SCALE GENOMIC DNA]</scope>
</reference>
<evidence type="ECO:0000313" key="2">
    <source>
        <dbReference type="EMBL" id="EDZ39562.1"/>
    </source>
</evidence>
<reference evidence="2" key="1">
    <citation type="journal article" date="2004" name="Nature">
        <title>Community structure and metabolism through reconstruction of microbial genomes from the environment.</title>
        <authorList>
            <person name="Tyson G.W."/>
            <person name="Chapman J."/>
            <person name="Hugenholtz P."/>
            <person name="Allen E.E."/>
            <person name="Ram R.J."/>
            <person name="Richardson P.M."/>
            <person name="Solovyev V.V."/>
            <person name="Rubin E.M."/>
            <person name="Rokhsar D.S."/>
            <person name="Banfield J.F."/>
        </authorList>
    </citation>
    <scope>NUCLEOTIDE SEQUENCE [LARGE SCALE GENOMIC DNA]</scope>
</reference>
<gene>
    <name evidence="2" type="ORF">CGL2_11277197a</name>
</gene>
<accession>B6AM55</accession>
<protein>
    <submittedName>
        <fullName evidence="2">Uncharacterized protein</fullName>
    </submittedName>
</protein>
<proteinExistence type="predicted"/>